<dbReference type="Pfam" id="PF02826">
    <property type="entry name" value="2-Hacid_dh_C"/>
    <property type="match status" value="1"/>
</dbReference>
<sequence>MAQSIAILSVIPRLSYHLRMQLPNLTIFDVLPDKNDTLSKLQAADILITDCNLFLPYMDKLPSVKWVQTTWAGVEALNLKNKKINYTLTRFSDKAFGLAMSEYVIAHIFNFERNQKQQYQNQKNKQWMKDGKIFNHRLICDLSVGILGLGNIGKSSNYFVDSLFIVISIVINLSLCKHIFAVAEKLKIFGATVWGITRTSLKEKLDYLDEHRTIAYLSEILTHCDYIINVLPSTPNTIGLLNGNVLQNCRNRGSVFINIGRGTIIKDSDLLNALEQQWISGAILDVFVEEPLSKESKLWTLPQVTISPHISGVTRAQDVVRFFIQNYQKYIKGETLLNVINLEEGY</sequence>
<evidence type="ECO:0000256" key="1">
    <source>
        <dbReference type="ARBA" id="ARBA00023002"/>
    </source>
</evidence>
<evidence type="ECO:0000259" key="3">
    <source>
        <dbReference type="Pfam" id="PF02826"/>
    </source>
</evidence>
<keyword evidence="4" id="KW-0670">Pyruvate</keyword>
<dbReference type="InterPro" id="IPR006140">
    <property type="entry name" value="D-isomer_DH_NAD-bd"/>
</dbReference>
<feature type="domain" description="D-isomer specific 2-hydroxyacid dehydrogenase NAD-binding" evidence="3">
    <location>
        <begin position="181"/>
        <end position="311"/>
    </location>
</feature>
<gene>
    <name evidence="4" type="ORF">WN48_04891</name>
</gene>
<dbReference type="AlphaFoldDB" id="A0A310SDY2"/>
<dbReference type="InterPro" id="IPR036291">
    <property type="entry name" value="NAD(P)-bd_dom_sf"/>
</dbReference>
<protein>
    <submittedName>
        <fullName evidence="4">Glyoxylate/hydroxypyruvate reductase A</fullName>
    </submittedName>
</protein>
<keyword evidence="1" id="KW-0560">Oxidoreductase</keyword>
<dbReference type="GO" id="GO:0051287">
    <property type="term" value="F:NAD binding"/>
    <property type="evidence" value="ECO:0007669"/>
    <property type="project" value="InterPro"/>
</dbReference>
<evidence type="ECO:0000313" key="5">
    <source>
        <dbReference type="Proteomes" id="UP000250275"/>
    </source>
</evidence>
<proteinExistence type="predicted"/>
<dbReference type="PANTHER" id="PTHR43333:SF1">
    <property type="entry name" value="D-ISOMER SPECIFIC 2-HYDROXYACID DEHYDROGENASE NAD-BINDING DOMAIN-CONTAINING PROTEIN"/>
    <property type="match status" value="1"/>
</dbReference>
<dbReference type="PANTHER" id="PTHR43333">
    <property type="entry name" value="2-HACID_DH_C DOMAIN-CONTAINING PROTEIN"/>
    <property type="match status" value="1"/>
</dbReference>
<keyword evidence="5" id="KW-1185">Reference proteome</keyword>
<reference evidence="4 5" key="1">
    <citation type="submission" date="2015-07" db="EMBL/GenBank/DDBJ databases">
        <title>The genome of Eufriesea mexicana.</title>
        <authorList>
            <person name="Pan H."/>
            <person name="Kapheim K."/>
        </authorList>
    </citation>
    <scope>NUCLEOTIDE SEQUENCE [LARGE SCALE GENOMIC DNA]</scope>
    <source>
        <strain evidence="4">0111107269</strain>
        <tissue evidence="4">Whole body</tissue>
    </source>
</reference>
<dbReference type="Proteomes" id="UP000250275">
    <property type="component" value="Unassembled WGS sequence"/>
</dbReference>
<dbReference type="GO" id="GO:0016491">
    <property type="term" value="F:oxidoreductase activity"/>
    <property type="evidence" value="ECO:0007669"/>
    <property type="project" value="UniProtKB-KW"/>
</dbReference>
<dbReference type="Gene3D" id="3.40.50.720">
    <property type="entry name" value="NAD(P)-binding Rossmann-like Domain"/>
    <property type="match status" value="3"/>
</dbReference>
<dbReference type="CDD" id="cd05300">
    <property type="entry name" value="2-Hacid_dh_1"/>
    <property type="match status" value="1"/>
</dbReference>
<name>A0A310SDY2_9HYME</name>
<dbReference type="SUPFAM" id="SSF52283">
    <property type="entry name" value="Formate/glycerate dehydrogenase catalytic domain-like"/>
    <property type="match status" value="1"/>
</dbReference>
<dbReference type="EMBL" id="KQ762882">
    <property type="protein sequence ID" value="OAD55377.1"/>
    <property type="molecule type" value="Genomic_DNA"/>
</dbReference>
<dbReference type="SUPFAM" id="SSF51735">
    <property type="entry name" value="NAD(P)-binding Rossmann-fold domains"/>
    <property type="match status" value="2"/>
</dbReference>
<dbReference type="OrthoDB" id="298012at2759"/>
<keyword evidence="2" id="KW-0520">NAD</keyword>
<accession>A0A310SDY2</accession>
<evidence type="ECO:0000313" key="4">
    <source>
        <dbReference type="EMBL" id="OAD55377.1"/>
    </source>
</evidence>
<organism evidence="4 5">
    <name type="scientific">Eufriesea mexicana</name>
    <dbReference type="NCBI Taxonomy" id="516756"/>
    <lineage>
        <taxon>Eukaryota</taxon>
        <taxon>Metazoa</taxon>
        <taxon>Ecdysozoa</taxon>
        <taxon>Arthropoda</taxon>
        <taxon>Hexapoda</taxon>
        <taxon>Insecta</taxon>
        <taxon>Pterygota</taxon>
        <taxon>Neoptera</taxon>
        <taxon>Endopterygota</taxon>
        <taxon>Hymenoptera</taxon>
        <taxon>Apocrita</taxon>
        <taxon>Aculeata</taxon>
        <taxon>Apoidea</taxon>
        <taxon>Anthophila</taxon>
        <taxon>Apidae</taxon>
        <taxon>Eufriesea</taxon>
    </lineage>
</organism>
<evidence type="ECO:0000256" key="2">
    <source>
        <dbReference type="ARBA" id="ARBA00023027"/>
    </source>
</evidence>